<evidence type="ECO:0000313" key="12">
    <source>
        <dbReference type="EMBL" id="KAG2484824.1"/>
    </source>
</evidence>
<evidence type="ECO:0000256" key="2">
    <source>
        <dbReference type="ARBA" id="ARBA00007072"/>
    </source>
</evidence>
<keyword evidence="5 8" id="KW-0119">Carbohydrate metabolism</keyword>
<evidence type="ECO:0000256" key="3">
    <source>
        <dbReference type="ARBA" id="ARBA00022801"/>
    </source>
</evidence>
<keyword evidence="4 9" id="KW-0136">Cellulose degradation</keyword>
<dbReference type="InterPro" id="IPR008928">
    <property type="entry name" value="6-hairpin_glycosidase_sf"/>
</dbReference>
<dbReference type="Gene3D" id="1.50.10.10">
    <property type="match status" value="1"/>
</dbReference>
<feature type="chain" id="PRO_5033112375" description="Endoglucanase" evidence="9">
    <location>
        <begin position="27"/>
        <end position="762"/>
    </location>
</feature>
<feature type="compositionally biased region" description="Pro residues" evidence="10">
    <location>
        <begin position="537"/>
        <end position="583"/>
    </location>
</feature>
<dbReference type="OrthoDB" id="2015928at2759"/>
<keyword evidence="3 8" id="KW-0378">Hydrolase</keyword>
<dbReference type="GO" id="GO:0030245">
    <property type="term" value="P:cellulose catabolic process"/>
    <property type="evidence" value="ECO:0007669"/>
    <property type="project" value="UniProtKB-KW"/>
</dbReference>
<feature type="domain" description="Glycoside hydrolase family 9" evidence="11">
    <location>
        <begin position="29"/>
        <end position="505"/>
    </location>
</feature>
<dbReference type="EMBL" id="JAEHOE010000141">
    <property type="protein sequence ID" value="KAG2484824.1"/>
    <property type="molecule type" value="Genomic_DNA"/>
</dbReference>
<dbReference type="GO" id="GO:0008810">
    <property type="term" value="F:cellulase activity"/>
    <property type="evidence" value="ECO:0007669"/>
    <property type="project" value="UniProtKB-EC"/>
</dbReference>
<evidence type="ECO:0000259" key="11">
    <source>
        <dbReference type="Pfam" id="PF00759"/>
    </source>
</evidence>
<dbReference type="PANTHER" id="PTHR22298">
    <property type="entry name" value="ENDO-1,4-BETA-GLUCANASE"/>
    <property type="match status" value="1"/>
</dbReference>
<comment type="caution">
    <text evidence="12">The sequence shown here is derived from an EMBL/GenBank/DDBJ whole genome shotgun (WGS) entry which is preliminary data.</text>
</comment>
<evidence type="ECO:0000256" key="5">
    <source>
        <dbReference type="ARBA" id="ARBA00023277"/>
    </source>
</evidence>
<dbReference type="InterPro" id="IPR012341">
    <property type="entry name" value="6hp_glycosidase-like_sf"/>
</dbReference>
<proteinExistence type="inferred from homology"/>
<organism evidence="12 13">
    <name type="scientific">Edaphochlamys debaryana</name>
    <dbReference type="NCBI Taxonomy" id="47281"/>
    <lineage>
        <taxon>Eukaryota</taxon>
        <taxon>Viridiplantae</taxon>
        <taxon>Chlorophyta</taxon>
        <taxon>core chlorophytes</taxon>
        <taxon>Chlorophyceae</taxon>
        <taxon>CS clade</taxon>
        <taxon>Chlamydomonadales</taxon>
        <taxon>Chlamydomonadales incertae sedis</taxon>
        <taxon>Edaphochlamys</taxon>
    </lineage>
</organism>
<dbReference type="InterPro" id="IPR001701">
    <property type="entry name" value="Glyco_hydro_9"/>
</dbReference>
<dbReference type="Proteomes" id="UP000612055">
    <property type="component" value="Unassembled WGS sequence"/>
</dbReference>
<name>A0A836BRH7_9CHLO</name>
<keyword evidence="13" id="KW-1185">Reference proteome</keyword>
<evidence type="ECO:0000256" key="10">
    <source>
        <dbReference type="SAM" id="MobiDB-lite"/>
    </source>
</evidence>
<dbReference type="AlphaFoldDB" id="A0A836BRH7"/>
<protein>
    <recommendedName>
        <fullName evidence="9">Endoglucanase</fullName>
        <ecNumber evidence="9">3.2.1.4</ecNumber>
    </recommendedName>
</protein>
<comment type="catalytic activity">
    <reaction evidence="1 9">
        <text>Endohydrolysis of (1-&gt;4)-beta-D-glucosidic linkages in cellulose, lichenin and cereal beta-D-glucans.</text>
        <dbReference type="EC" id="3.2.1.4"/>
    </reaction>
</comment>
<feature type="active site" evidence="8">
    <location>
        <position position="483"/>
    </location>
</feature>
<dbReference type="InterPro" id="IPR033126">
    <property type="entry name" value="Glyco_hydro_9_Asp/Glu_AS"/>
</dbReference>
<keyword evidence="6 8" id="KW-0326">Glycosidase</keyword>
<evidence type="ECO:0000256" key="9">
    <source>
        <dbReference type="RuleBase" id="RU361166"/>
    </source>
</evidence>
<sequence length="762" mass="78374">MNVGFWSGSAVVAWLCFASAALLADAQNFSQVLDLSFRFYEAQMSGDVPSWSRAARGQPGGWRNRSHMLDGTSNGGIGVDLSGGWYDAGDHLKLHLPLGMSASFLAYGALTWEPAVRAAGQWDIVVRNLDWVASYFVKCHYQSSATASANAFVAQVGDGGTDHSYWGRPEEQPATAWRPAYAITAAGGKGADIVAEAAATLAGVSLLLRRPGAYFNPTRAATLLGRAQQLFAFAQTVQATWGPPSGENLYSSSSFNDDVAWAAAWLCRAEMDTGAYASATASPACNAALPWWDRAKYGSLDVSWDNAMVPAALLLRDTGAGGAPYVASYDDVINRLLTRWQGAGPCASGGSPCLTPGGLAWHLEWGSNRYAANVAFAALAASRSGGGGGPALTRAARVGRQCWARAQLGYMLGANPQQQSFVVGYRPTSAHKAPERPHHRSSSCPLDPAQPCGWGAIDAAGPNPGVLAGALVGGPDRSDVYVDNRRDYQKNEVAVDFNAGFTAALMGLTALEQALQRSGCTWAAYCALTCDIEQAGPAPPNPPPRPSPKPPPPSPSPKPPSPPRPPIPRPPSPSPKPKPPPPATVSCNTADDACKACDGATIANGTACRTCVAAMRAGGYNAYMCTSSCGPVAAAGLEGVCSAECVPAAAPRGADWACGEYCGNATAVGGSVAIARQCAACVRSAPNAWDCSHCLGVALSITDPATAAAVRSACIECATTRSISGAACGTCSRLGSAAQRSACMDCVGAGGGAEGCAQAQAG</sequence>
<dbReference type="Pfam" id="PF00759">
    <property type="entry name" value="Glyco_hydro_9"/>
    <property type="match status" value="1"/>
</dbReference>
<feature type="active site" evidence="8">
    <location>
        <position position="492"/>
    </location>
</feature>
<keyword evidence="7 8" id="KW-0624">Polysaccharide degradation</keyword>
<feature type="signal peptide" evidence="9">
    <location>
        <begin position="1"/>
        <end position="26"/>
    </location>
</feature>
<accession>A0A836BRH7</accession>
<feature type="region of interest" description="Disordered" evidence="10">
    <location>
        <begin position="537"/>
        <end position="584"/>
    </location>
</feature>
<evidence type="ECO:0000256" key="8">
    <source>
        <dbReference type="PROSITE-ProRule" id="PRU10060"/>
    </source>
</evidence>
<reference evidence="12" key="1">
    <citation type="journal article" date="2020" name="bioRxiv">
        <title>Comparative genomics of Chlamydomonas.</title>
        <authorList>
            <person name="Craig R.J."/>
            <person name="Hasan A.R."/>
            <person name="Ness R.W."/>
            <person name="Keightley P.D."/>
        </authorList>
    </citation>
    <scope>NUCLEOTIDE SEQUENCE</scope>
    <source>
        <strain evidence="12">CCAP 11/70</strain>
    </source>
</reference>
<evidence type="ECO:0000256" key="1">
    <source>
        <dbReference type="ARBA" id="ARBA00000966"/>
    </source>
</evidence>
<evidence type="ECO:0000256" key="4">
    <source>
        <dbReference type="ARBA" id="ARBA00023001"/>
    </source>
</evidence>
<evidence type="ECO:0000313" key="13">
    <source>
        <dbReference type="Proteomes" id="UP000612055"/>
    </source>
</evidence>
<dbReference type="PRINTS" id="PR01217">
    <property type="entry name" value="PRICHEXTENSN"/>
</dbReference>
<dbReference type="EC" id="3.2.1.4" evidence="9"/>
<keyword evidence="9" id="KW-0732">Signal</keyword>
<dbReference type="PROSITE" id="PS00698">
    <property type="entry name" value="GH9_3"/>
    <property type="match status" value="1"/>
</dbReference>
<dbReference type="SUPFAM" id="SSF48208">
    <property type="entry name" value="Six-hairpin glycosidases"/>
    <property type="match status" value="1"/>
</dbReference>
<evidence type="ECO:0000256" key="6">
    <source>
        <dbReference type="ARBA" id="ARBA00023295"/>
    </source>
</evidence>
<gene>
    <name evidence="12" type="ORF">HYH03_016391</name>
</gene>
<comment type="similarity">
    <text evidence="2 8 9">Belongs to the glycosyl hydrolase 9 (cellulase E) family.</text>
</comment>
<evidence type="ECO:0000256" key="7">
    <source>
        <dbReference type="ARBA" id="ARBA00023326"/>
    </source>
</evidence>